<dbReference type="STRING" id="436010.A0A165WHN1"/>
<dbReference type="AlphaFoldDB" id="A0A165WHN1"/>
<feature type="region of interest" description="Disordered" evidence="1">
    <location>
        <begin position="101"/>
        <end position="120"/>
    </location>
</feature>
<accession>A0A165WHN1</accession>
<name>A0A165WHN1_9AGAM</name>
<gene>
    <name evidence="2" type="ORF">FIBSPDRAFT_762643</name>
</gene>
<sequence>MSFGTPTTVPGHPSPFFGVVDTTENAFRLVIAARRGLVPRISQRLRHAELKEMITNGAVFLFSVEESGMKRWRDGLFWSPSRIDGNFLVYKEMNPVGEGRSSREEWLSSSAQDPNGGLKAGGLHKRTITVKIEGHEFHVISYYRPEDVESGRLNVISSRPDITNLDLPEDLFRTADYRVAPQFFTHSEMRSSPT</sequence>
<evidence type="ECO:0000313" key="3">
    <source>
        <dbReference type="Proteomes" id="UP000076532"/>
    </source>
</evidence>
<evidence type="ECO:0000256" key="1">
    <source>
        <dbReference type="SAM" id="MobiDB-lite"/>
    </source>
</evidence>
<protein>
    <recommendedName>
        <fullName evidence="4">Gti1/Pac2 family-domain-containing protein</fullName>
    </recommendedName>
</protein>
<keyword evidence="3" id="KW-1185">Reference proteome</keyword>
<dbReference type="PANTHER" id="PTHR28027:SF2">
    <property type="entry name" value="TRANSCRIPTIONAL REGULATOR MIT1"/>
    <property type="match status" value="1"/>
</dbReference>
<dbReference type="EMBL" id="KV417744">
    <property type="protein sequence ID" value="KZP07643.1"/>
    <property type="molecule type" value="Genomic_DNA"/>
</dbReference>
<dbReference type="GO" id="GO:0003677">
    <property type="term" value="F:DNA binding"/>
    <property type="evidence" value="ECO:0007669"/>
    <property type="project" value="TreeGrafter"/>
</dbReference>
<organism evidence="2 3">
    <name type="scientific">Athelia psychrophila</name>
    <dbReference type="NCBI Taxonomy" id="1759441"/>
    <lineage>
        <taxon>Eukaryota</taxon>
        <taxon>Fungi</taxon>
        <taxon>Dikarya</taxon>
        <taxon>Basidiomycota</taxon>
        <taxon>Agaricomycotina</taxon>
        <taxon>Agaricomycetes</taxon>
        <taxon>Agaricomycetidae</taxon>
        <taxon>Atheliales</taxon>
        <taxon>Atheliaceae</taxon>
        <taxon>Athelia</taxon>
    </lineage>
</organism>
<dbReference type="OrthoDB" id="5572844at2759"/>
<evidence type="ECO:0000313" key="2">
    <source>
        <dbReference type="EMBL" id="KZP07643.1"/>
    </source>
</evidence>
<proteinExistence type="predicted"/>
<dbReference type="InterPro" id="IPR018608">
    <property type="entry name" value="Gti1/Pac2"/>
</dbReference>
<dbReference type="Pfam" id="PF09729">
    <property type="entry name" value="Gti1_Pac2"/>
    <property type="match status" value="2"/>
</dbReference>
<reference evidence="2 3" key="1">
    <citation type="journal article" date="2016" name="Mol. Biol. Evol.">
        <title>Comparative Genomics of Early-Diverging Mushroom-Forming Fungi Provides Insights into the Origins of Lignocellulose Decay Capabilities.</title>
        <authorList>
            <person name="Nagy L.G."/>
            <person name="Riley R."/>
            <person name="Tritt A."/>
            <person name="Adam C."/>
            <person name="Daum C."/>
            <person name="Floudas D."/>
            <person name="Sun H."/>
            <person name="Yadav J.S."/>
            <person name="Pangilinan J."/>
            <person name="Larsson K.H."/>
            <person name="Matsuura K."/>
            <person name="Barry K."/>
            <person name="Labutti K."/>
            <person name="Kuo R."/>
            <person name="Ohm R.A."/>
            <person name="Bhattacharya S.S."/>
            <person name="Shirouzu T."/>
            <person name="Yoshinaga Y."/>
            <person name="Martin F.M."/>
            <person name="Grigoriev I.V."/>
            <person name="Hibbett D.S."/>
        </authorList>
    </citation>
    <scope>NUCLEOTIDE SEQUENCE [LARGE SCALE GENOMIC DNA]</scope>
    <source>
        <strain evidence="2 3">CBS 109695</strain>
    </source>
</reference>
<dbReference type="PANTHER" id="PTHR28027">
    <property type="entry name" value="TRANSCRIPTIONAL REGULATOR MIT1"/>
    <property type="match status" value="1"/>
</dbReference>
<evidence type="ECO:0008006" key="4">
    <source>
        <dbReference type="Google" id="ProtNLM"/>
    </source>
</evidence>
<dbReference type="Proteomes" id="UP000076532">
    <property type="component" value="Unassembled WGS sequence"/>
</dbReference>